<evidence type="ECO:0000313" key="3">
    <source>
        <dbReference type="Proteomes" id="UP001221142"/>
    </source>
</evidence>
<feature type="compositionally biased region" description="Polar residues" evidence="1">
    <location>
        <begin position="13"/>
        <end position="22"/>
    </location>
</feature>
<dbReference type="AlphaFoldDB" id="A0AAD7G1X8"/>
<feature type="region of interest" description="Disordered" evidence="1">
    <location>
        <begin position="1"/>
        <end position="32"/>
    </location>
</feature>
<comment type="caution">
    <text evidence="2">The sequence shown here is derived from an EMBL/GenBank/DDBJ whole genome shotgun (WGS) entry which is preliminary data.</text>
</comment>
<proteinExistence type="predicted"/>
<feature type="compositionally biased region" description="Basic and acidic residues" evidence="1">
    <location>
        <begin position="1"/>
        <end position="11"/>
    </location>
</feature>
<evidence type="ECO:0000256" key="1">
    <source>
        <dbReference type="SAM" id="MobiDB-lite"/>
    </source>
</evidence>
<dbReference type="Proteomes" id="UP001221142">
    <property type="component" value="Unassembled WGS sequence"/>
</dbReference>
<organism evidence="2 3">
    <name type="scientific">Roridomyces roridus</name>
    <dbReference type="NCBI Taxonomy" id="1738132"/>
    <lineage>
        <taxon>Eukaryota</taxon>
        <taxon>Fungi</taxon>
        <taxon>Dikarya</taxon>
        <taxon>Basidiomycota</taxon>
        <taxon>Agaricomycotina</taxon>
        <taxon>Agaricomycetes</taxon>
        <taxon>Agaricomycetidae</taxon>
        <taxon>Agaricales</taxon>
        <taxon>Marasmiineae</taxon>
        <taxon>Mycenaceae</taxon>
        <taxon>Roridomyces</taxon>
    </lineage>
</organism>
<reference evidence="2" key="1">
    <citation type="submission" date="2023-03" db="EMBL/GenBank/DDBJ databases">
        <title>Massive genome expansion in bonnet fungi (Mycena s.s.) driven by repeated elements and novel gene families across ecological guilds.</title>
        <authorList>
            <consortium name="Lawrence Berkeley National Laboratory"/>
            <person name="Harder C.B."/>
            <person name="Miyauchi S."/>
            <person name="Viragh M."/>
            <person name="Kuo A."/>
            <person name="Thoen E."/>
            <person name="Andreopoulos B."/>
            <person name="Lu D."/>
            <person name="Skrede I."/>
            <person name="Drula E."/>
            <person name="Henrissat B."/>
            <person name="Morin E."/>
            <person name="Kohler A."/>
            <person name="Barry K."/>
            <person name="LaButti K."/>
            <person name="Morin E."/>
            <person name="Salamov A."/>
            <person name="Lipzen A."/>
            <person name="Mereny Z."/>
            <person name="Hegedus B."/>
            <person name="Baldrian P."/>
            <person name="Stursova M."/>
            <person name="Weitz H."/>
            <person name="Taylor A."/>
            <person name="Grigoriev I.V."/>
            <person name="Nagy L.G."/>
            <person name="Martin F."/>
            <person name="Kauserud H."/>
        </authorList>
    </citation>
    <scope>NUCLEOTIDE SEQUENCE</scope>
    <source>
        <strain evidence="2">9284</strain>
    </source>
</reference>
<accession>A0AAD7G1X8</accession>
<protein>
    <submittedName>
        <fullName evidence="2">Uncharacterized protein</fullName>
    </submittedName>
</protein>
<keyword evidence="3" id="KW-1185">Reference proteome</keyword>
<dbReference type="EMBL" id="JARKIF010000001">
    <property type="protein sequence ID" value="KAJ7649829.1"/>
    <property type="molecule type" value="Genomic_DNA"/>
</dbReference>
<name>A0AAD7G1X8_9AGAR</name>
<gene>
    <name evidence="2" type="ORF">FB45DRAFT_1017265</name>
</gene>
<sequence>MSSSITHEEPGPSKNTQSTQHRATNEQDKSEAGGVVEAFSFANAAVLGARGSGGKAHGEFNIYGDEKRRAIPGGDEACRCFPSPQLAPSSIIEKDNGATRSVDLKMYALFQALLGITSIK</sequence>
<evidence type="ECO:0000313" key="2">
    <source>
        <dbReference type="EMBL" id="KAJ7649829.1"/>
    </source>
</evidence>